<reference evidence="1" key="2">
    <citation type="submission" date="2021-02" db="EMBL/GenBank/DDBJ databases">
        <authorList>
            <person name="Kimball J.A."/>
            <person name="Haas M.W."/>
            <person name="Macchietto M."/>
            <person name="Kono T."/>
            <person name="Duquette J."/>
            <person name="Shao M."/>
        </authorList>
    </citation>
    <scope>NUCLEOTIDE SEQUENCE</scope>
    <source>
        <tissue evidence="1">Fresh leaf tissue</tissue>
    </source>
</reference>
<dbReference type="Proteomes" id="UP000729402">
    <property type="component" value="Unassembled WGS sequence"/>
</dbReference>
<accession>A0A8J5TF82</accession>
<proteinExistence type="predicted"/>
<protein>
    <submittedName>
        <fullName evidence="1">Uncharacterized protein</fullName>
    </submittedName>
</protein>
<gene>
    <name evidence="1" type="ORF">GUJ93_ZPchr0007g4501</name>
</gene>
<dbReference type="EMBL" id="JAAALK010000282">
    <property type="protein sequence ID" value="KAG8079254.1"/>
    <property type="molecule type" value="Genomic_DNA"/>
</dbReference>
<dbReference type="AlphaFoldDB" id="A0A8J5TF82"/>
<reference evidence="1" key="1">
    <citation type="journal article" date="2021" name="bioRxiv">
        <title>Whole Genome Assembly and Annotation of Northern Wild Rice, Zizania palustris L., Supports a Whole Genome Duplication in the Zizania Genus.</title>
        <authorList>
            <person name="Haas M."/>
            <person name="Kono T."/>
            <person name="Macchietto M."/>
            <person name="Millas R."/>
            <person name="McGilp L."/>
            <person name="Shao M."/>
            <person name="Duquette J."/>
            <person name="Hirsch C.N."/>
            <person name="Kimball J."/>
        </authorList>
    </citation>
    <scope>NUCLEOTIDE SEQUENCE</scope>
    <source>
        <tissue evidence="1">Fresh leaf tissue</tissue>
    </source>
</reference>
<organism evidence="1 2">
    <name type="scientific">Zizania palustris</name>
    <name type="common">Northern wild rice</name>
    <dbReference type="NCBI Taxonomy" id="103762"/>
    <lineage>
        <taxon>Eukaryota</taxon>
        <taxon>Viridiplantae</taxon>
        <taxon>Streptophyta</taxon>
        <taxon>Embryophyta</taxon>
        <taxon>Tracheophyta</taxon>
        <taxon>Spermatophyta</taxon>
        <taxon>Magnoliopsida</taxon>
        <taxon>Liliopsida</taxon>
        <taxon>Poales</taxon>
        <taxon>Poaceae</taxon>
        <taxon>BOP clade</taxon>
        <taxon>Oryzoideae</taxon>
        <taxon>Oryzeae</taxon>
        <taxon>Zizaniinae</taxon>
        <taxon>Zizania</taxon>
    </lineage>
</organism>
<keyword evidence="2" id="KW-1185">Reference proteome</keyword>
<evidence type="ECO:0000313" key="2">
    <source>
        <dbReference type="Proteomes" id="UP000729402"/>
    </source>
</evidence>
<comment type="caution">
    <text evidence="1">The sequence shown here is derived from an EMBL/GenBank/DDBJ whole genome shotgun (WGS) entry which is preliminary data.</text>
</comment>
<sequence length="66" mass="7100">MQLQPFDACTTVAPCKPDLGGHTKVARHKILQTKLNRDLQGSGLVEQNNPGILNANYICLALAEGI</sequence>
<evidence type="ECO:0000313" key="1">
    <source>
        <dbReference type="EMBL" id="KAG8079254.1"/>
    </source>
</evidence>
<name>A0A8J5TF82_ZIZPA</name>